<keyword evidence="2" id="KW-1003">Cell membrane</keyword>
<dbReference type="AlphaFoldDB" id="R4U4R1"/>
<keyword evidence="5 7" id="KW-0472">Membrane</keyword>
<accession>R4U4R1</accession>
<evidence type="ECO:0000256" key="5">
    <source>
        <dbReference type="ARBA" id="ARBA00023136"/>
    </source>
</evidence>
<evidence type="ECO:0000313" key="8">
    <source>
        <dbReference type="EMBL" id="AGM26467.1"/>
    </source>
</evidence>
<dbReference type="STRING" id="1276229.SSYRP_v1c08780"/>
<feature type="transmembrane region" description="Helical" evidence="7">
    <location>
        <begin position="184"/>
        <end position="202"/>
    </location>
</feature>
<feature type="transmembrane region" description="Helical" evidence="7">
    <location>
        <begin position="214"/>
        <end position="236"/>
    </location>
</feature>
<organism evidence="8 9">
    <name type="scientific">Spiroplasma syrphidicola EA-1</name>
    <dbReference type="NCBI Taxonomy" id="1276229"/>
    <lineage>
        <taxon>Bacteria</taxon>
        <taxon>Bacillati</taxon>
        <taxon>Mycoplasmatota</taxon>
        <taxon>Mollicutes</taxon>
        <taxon>Entomoplasmatales</taxon>
        <taxon>Spiroplasmataceae</taxon>
        <taxon>Spiroplasma</taxon>
    </lineage>
</organism>
<dbReference type="PATRIC" id="fig|1276229.3.peg.873"/>
<evidence type="ECO:0000256" key="2">
    <source>
        <dbReference type="ARBA" id="ARBA00022475"/>
    </source>
</evidence>
<feature type="coiled-coil region" evidence="6">
    <location>
        <begin position="5"/>
        <end position="50"/>
    </location>
</feature>
<keyword evidence="3 7" id="KW-0812">Transmembrane</keyword>
<comment type="subcellular location">
    <subcellularLocation>
        <location evidence="1">Cell membrane</location>
        <topology evidence="1">Multi-pass membrane protein</topology>
    </subcellularLocation>
</comment>
<feature type="transmembrane region" description="Helical" evidence="7">
    <location>
        <begin position="261"/>
        <end position="285"/>
    </location>
</feature>
<dbReference type="InterPro" id="IPR003740">
    <property type="entry name" value="YitT"/>
</dbReference>
<dbReference type="Pfam" id="PF02588">
    <property type="entry name" value="YitT_membrane"/>
    <property type="match status" value="1"/>
</dbReference>
<evidence type="ECO:0008006" key="10">
    <source>
        <dbReference type="Google" id="ProtNLM"/>
    </source>
</evidence>
<sequence>MEKKRKITQQEYENIKENIRQTQKTLKHYINQTETTRKSIKKRLAKLEVNPDQKKEFKLKVALEQLKITEKSAINKLVEKIVEYEQELIAAENYLNIENPIAVLKPNYKNKKEKIPFSLKKYFQITNLKNYGYIFLAALIATIAFDYFFSPSRILPPGIGALGRIFAQFIFPPLTIDNINNSNLLYYIFFIVLNIPLIIFSWKTLGASFTLKSLMYMIGQILFHIIINGIGSYHGIPYLNSNDFYFLQNLSTIKDQTILDLWIFFFGLIGAILTGIAYGILYKVGSCPGGTDFINNYIARKKEKPIGNISILVNSIILLGTWAMSYGIKSNNPNPSFGLYYFSAPLFASFMVIFIAGLVANKIFPRYRNTTLFIISEKPNLVSERLKAKGIHNQCAWKVDWTFDDNIRDDSILIMITIPLVFFREIKETVLLADPGAIIRSQSAYKIGEMPRDKK</sequence>
<feature type="transmembrane region" description="Helical" evidence="7">
    <location>
        <begin position="340"/>
        <end position="360"/>
    </location>
</feature>
<feature type="transmembrane region" description="Helical" evidence="7">
    <location>
        <begin position="130"/>
        <end position="149"/>
    </location>
</feature>
<dbReference type="KEGG" id="ssyr:SSYRP_v1c08780"/>
<dbReference type="InterPro" id="IPR051461">
    <property type="entry name" value="UPF0750_membrane"/>
</dbReference>
<keyword evidence="6" id="KW-0175">Coiled coil</keyword>
<protein>
    <recommendedName>
        <fullName evidence="10">YitT family protein</fullName>
    </recommendedName>
</protein>
<evidence type="ECO:0000256" key="3">
    <source>
        <dbReference type="ARBA" id="ARBA00022692"/>
    </source>
</evidence>
<dbReference type="PANTHER" id="PTHR33545">
    <property type="entry name" value="UPF0750 MEMBRANE PROTEIN YITT-RELATED"/>
    <property type="match status" value="1"/>
</dbReference>
<dbReference type="PANTHER" id="PTHR33545:SF5">
    <property type="entry name" value="UPF0750 MEMBRANE PROTEIN YITT"/>
    <property type="match status" value="1"/>
</dbReference>
<proteinExistence type="predicted"/>
<dbReference type="HOGENOM" id="CLU_601169_0_0_14"/>
<dbReference type="eggNOG" id="COG1284">
    <property type="taxonomic scope" value="Bacteria"/>
</dbReference>
<reference evidence="8 9" key="1">
    <citation type="journal article" date="2013" name="Genome Biol. Evol.">
        <title>Complete genomes of two dipteran-associated spiroplasmas provided insights into the origin, dynamics, and impacts of viral invasion in spiroplasma.</title>
        <authorList>
            <person name="Ku C."/>
            <person name="Lo W.S."/>
            <person name="Chen L.L."/>
            <person name="Kuo C.H."/>
        </authorList>
    </citation>
    <scope>NUCLEOTIDE SEQUENCE [LARGE SCALE GENOMIC DNA]</scope>
    <source>
        <strain evidence="8">EA-1</strain>
    </source>
</reference>
<dbReference type="Proteomes" id="UP000013963">
    <property type="component" value="Chromosome"/>
</dbReference>
<dbReference type="GO" id="GO:0005886">
    <property type="term" value="C:plasma membrane"/>
    <property type="evidence" value="ECO:0007669"/>
    <property type="project" value="UniProtKB-SubCell"/>
</dbReference>
<evidence type="ECO:0000256" key="6">
    <source>
        <dbReference type="SAM" id="Coils"/>
    </source>
</evidence>
<name>R4U4R1_9MOLU</name>
<evidence type="ECO:0000256" key="7">
    <source>
        <dbReference type="SAM" id="Phobius"/>
    </source>
</evidence>
<evidence type="ECO:0000256" key="1">
    <source>
        <dbReference type="ARBA" id="ARBA00004651"/>
    </source>
</evidence>
<gene>
    <name evidence="8" type="ORF">SSYRP_v1c08780</name>
</gene>
<evidence type="ECO:0000256" key="4">
    <source>
        <dbReference type="ARBA" id="ARBA00022989"/>
    </source>
</evidence>
<feature type="transmembrane region" description="Helical" evidence="7">
    <location>
        <begin position="306"/>
        <end position="328"/>
    </location>
</feature>
<dbReference type="EMBL" id="CP005078">
    <property type="protein sequence ID" value="AGM26467.1"/>
    <property type="molecule type" value="Genomic_DNA"/>
</dbReference>
<keyword evidence="4 7" id="KW-1133">Transmembrane helix</keyword>
<dbReference type="OrthoDB" id="387512at2"/>
<evidence type="ECO:0000313" key="9">
    <source>
        <dbReference type="Proteomes" id="UP000013963"/>
    </source>
</evidence>
<keyword evidence="9" id="KW-1185">Reference proteome</keyword>